<feature type="compositionally biased region" description="Basic and acidic residues" evidence="1">
    <location>
        <begin position="17"/>
        <end position="26"/>
    </location>
</feature>
<gene>
    <name evidence="2" type="ORF">GIB67_021151</name>
</gene>
<name>A0A7J7N7G9_9MAGN</name>
<evidence type="ECO:0000313" key="2">
    <source>
        <dbReference type="EMBL" id="KAF6163002.1"/>
    </source>
</evidence>
<dbReference type="OrthoDB" id="1925587at2759"/>
<keyword evidence="3" id="KW-1185">Reference proteome</keyword>
<sequence length="192" mass="21060">MGILSWWSSKQSADTKTTPKSDPKRMNSAEIAEISGMNGAMLVPRPDDLTVFEFGSAAASTDKVTLAGHCSVSEELEPCHWVILPATESGAPQFRVPERDSFHKDFCYFAKSKMVGNKKKTGSRQPTPGDRLRVLEEFKIMTENSLGEFNAQSKETNWALNSILQLITSNAINGQREIDSGLTDSGTSSRGR</sequence>
<proteinExistence type="predicted"/>
<evidence type="ECO:0000256" key="1">
    <source>
        <dbReference type="SAM" id="MobiDB-lite"/>
    </source>
</evidence>
<feature type="region of interest" description="Disordered" evidence="1">
    <location>
        <begin position="1"/>
        <end position="26"/>
    </location>
</feature>
<accession>A0A7J7N7G9</accession>
<dbReference type="Proteomes" id="UP000541444">
    <property type="component" value="Unassembled WGS sequence"/>
</dbReference>
<comment type="caution">
    <text evidence="2">The sequence shown here is derived from an EMBL/GenBank/DDBJ whole genome shotgun (WGS) entry which is preliminary data.</text>
</comment>
<protein>
    <submittedName>
        <fullName evidence="2">Uncharacterized protein</fullName>
    </submittedName>
</protein>
<organism evidence="2 3">
    <name type="scientific">Kingdonia uniflora</name>
    <dbReference type="NCBI Taxonomy" id="39325"/>
    <lineage>
        <taxon>Eukaryota</taxon>
        <taxon>Viridiplantae</taxon>
        <taxon>Streptophyta</taxon>
        <taxon>Embryophyta</taxon>
        <taxon>Tracheophyta</taxon>
        <taxon>Spermatophyta</taxon>
        <taxon>Magnoliopsida</taxon>
        <taxon>Ranunculales</taxon>
        <taxon>Circaeasteraceae</taxon>
        <taxon>Kingdonia</taxon>
    </lineage>
</organism>
<evidence type="ECO:0000313" key="3">
    <source>
        <dbReference type="Proteomes" id="UP000541444"/>
    </source>
</evidence>
<reference evidence="2 3" key="1">
    <citation type="journal article" date="2020" name="IScience">
        <title>Genome Sequencing of the Endangered Kingdonia uniflora (Circaeasteraceae, Ranunculales) Reveals Potential Mechanisms of Evolutionary Specialization.</title>
        <authorList>
            <person name="Sun Y."/>
            <person name="Deng T."/>
            <person name="Zhang A."/>
            <person name="Moore M.J."/>
            <person name="Landis J.B."/>
            <person name="Lin N."/>
            <person name="Zhang H."/>
            <person name="Zhang X."/>
            <person name="Huang J."/>
            <person name="Zhang X."/>
            <person name="Sun H."/>
            <person name="Wang H."/>
        </authorList>
    </citation>
    <scope>NUCLEOTIDE SEQUENCE [LARGE SCALE GENOMIC DNA]</scope>
    <source>
        <strain evidence="2">TB1705</strain>
        <tissue evidence="2">Leaf</tissue>
    </source>
</reference>
<dbReference type="AlphaFoldDB" id="A0A7J7N7G9"/>
<feature type="compositionally biased region" description="Polar residues" evidence="1">
    <location>
        <begin position="1"/>
        <end position="16"/>
    </location>
</feature>
<dbReference type="EMBL" id="JACGCM010001009">
    <property type="protein sequence ID" value="KAF6163002.1"/>
    <property type="molecule type" value="Genomic_DNA"/>
</dbReference>